<dbReference type="PANTHER" id="PTHR46825:SF9">
    <property type="entry name" value="BETA-LACTAMASE-RELATED DOMAIN-CONTAINING PROTEIN"/>
    <property type="match status" value="1"/>
</dbReference>
<dbReference type="InterPro" id="IPR012338">
    <property type="entry name" value="Beta-lactam/transpept-like"/>
</dbReference>
<keyword evidence="4" id="KW-0378">Hydrolase</keyword>
<feature type="transmembrane region" description="Helical" evidence="1">
    <location>
        <begin position="552"/>
        <end position="574"/>
    </location>
</feature>
<keyword evidence="1" id="KW-1133">Transmembrane helix</keyword>
<evidence type="ECO:0000313" key="5">
    <source>
        <dbReference type="Proteomes" id="UP000614200"/>
    </source>
</evidence>
<proteinExistence type="predicted"/>
<feature type="domain" description="Beta-lactamase-related" evidence="3">
    <location>
        <begin position="34"/>
        <end position="364"/>
    </location>
</feature>
<evidence type="ECO:0000313" key="4">
    <source>
        <dbReference type="EMBL" id="MBF4693303.1"/>
    </source>
</evidence>
<keyword evidence="1" id="KW-0472">Membrane</keyword>
<keyword evidence="1" id="KW-0812">Transmembrane</keyword>
<dbReference type="Gene3D" id="3.40.710.10">
    <property type="entry name" value="DD-peptidase/beta-lactamase superfamily"/>
    <property type="match status" value="1"/>
</dbReference>
<evidence type="ECO:0000256" key="1">
    <source>
        <dbReference type="SAM" id="Phobius"/>
    </source>
</evidence>
<protein>
    <submittedName>
        <fullName evidence="4">Serine hydrolase</fullName>
    </submittedName>
</protein>
<evidence type="ECO:0000256" key="2">
    <source>
        <dbReference type="SAM" id="SignalP"/>
    </source>
</evidence>
<feature type="signal peptide" evidence="2">
    <location>
        <begin position="1"/>
        <end position="23"/>
    </location>
</feature>
<dbReference type="InterPro" id="IPR050491">
    <property type="entry name" value="AmpC-like"/>
</dbReference>
<comment type="caution">
    <text evidence="4">The sequence shown here is derived from an EMBL/GenBank/DDBJ whole genome shotgun (WGS) entry which is preliminary data.</text>
</comment>
<dbReference type="SUPFAM" id="SSF56601">
    <property type="entry name" value="beta-lactamase/transpeptidase-like"/>
    <property type="match status" value="1"/>
</dbReference>
<sequence length="613" mass="69400">MKKFSILTLIGIIVMLQSLMSFADREDNSKEALENLIQVEMIQYNVPGIMVSIALDGTSRFETAMGMSDLSTQEKMSLKQTVVQTGSISKTFTAYALVEAMKLKGVQDEDLIGPYLSKAEIEAHPSFANLTFKNVLTHTTGQASVKAGTALNQHPSLNPDAIKVVGTFSDEADRFMKSYKFDTVVTPDSYSVYSNVNAVLAGILIESLTDMSYESYLSNIISKQFGMTVSGKMLKHEKIEEGQLISGYHVFGGVKTKTRGYQARLLPSDDFLTTMSDMSHFLNVLTADRNDVLVEKFLSRQIRNDELSSGRSYGFSIMNIEGHEVYFQDGGIPGVNARLLVVPKEKFAMFIVYNSDSTEFRSEMTSKLIKAYLGHKATEAKEGVAETALNKYIGAYTPLNASNETAEKLTQIIHQIRVMNKQDGLYIDKSKYVPYAQNSFFCKETQTYATFKLDDLGRLKYLIINNNIYRRTPFYQSLIVEIVLLIFTAFFNMLSLLVLISKWQNLKINRIHDTPRMIILIDTLVASALIGLILYAGMNYNSWDVIFNTMTVISWIKIFSVLGIVLIIPNWIMIQRGRADFRWTGLMIFIFRVQSILNILLLTWLWRYNLLKF</sequence>
<keyword evidence="5" id="KW-1185">Reference proteome</keyword>
<gene>
    <name evidence="4" type="ORF">ISU02_09235</name>
</gene>
<feature type="chain" id="PRO_5046308193" evidence="2">
    <location>
        <begin position="24"/>
        <end position="613"/>
    </location>
</feature>
<evidence type="ECO:0000259" key="3">
    <source>
        <dbReference type="Pfam" id="PF00144"/>
    </source>
</evidence>
<dbReference type="GO" id="GO:0016787">
    <property type="term" value="F:hydrolase activity"/>
    <property type="evidence" value="ECO:0007669"/>
    <property type="project" value="UniProtKB-KW"/>
</dbReference>
<dbReference type="InterPro" id="IPR001466">
    <property type="entry name" value="Beta-lactam-related"/>
</dbReference>
<feature type="transmembrane region" description="Helical" evidence="1">
    <location>
        <begin position="519"/>
        <end position="540"/>
    </location>
</feature>
<reference evidence="4 5" key="1">
    <citation type="submission" date="2020-11" db="EMBL/GenBank/DDBJ databases">
        <title>Fusibacter basophilias sp. nov.</title>
        <authorList>
            <person name="Qiu D."/>
        </authorList>
    </citation>
    <scope>NUCLEOTIDE SEQUENCE [LARGE SCALE GENOMIC DNA]</scope>
    <source>
        <strain evidence="4 5">Q10-2</strain>
    </source>
</reference>
<organism evidence="4 5">
    <name type="scientific">Fusibacter ferrireducens</name>
    <dbReference type="NCBI Taxonomy" id="2785058"/>
    <lineage>
        <taxon>Bacteria</taxon>
        <taxon>Bacillati</taxon>
        <taxon>Bacillota</taxon>
        <taxon>Clostridia</taxon>
        <taxon>Eubacteriales</taxon>
        <taxon>Eubacteriales Family XII. Incertae Sedis</taxon>
        <taxon>Fusibacter</taxon>
    </lineage>
</organism>
<feature type="transmembrane region" description="Helical" evidence="1">
    <location>
        <begin position="474"/>
        <end position="499"/>
    </location>
</feature>
<accession>A0ABR9ZT42</accession>
<dbReference type="Pfam" id="PF00144">
    <property type="entry name" value="Beta-lactamase"/>
    <property type="match status" value="1"/>
</dbReference>
<dbReference type="RefSeq" id="WP_194701545.1">
    <property type="nucleotide sequence ID" value="NZ_JADKNH010000005.1"/>
</dbReference>
<name>A0ABR9ZT42_9FIRM</name>
<dbReference type="Proteomes" id="UP000614200">
    <property type="component" value="Unassembled WGS sequence"/>
</dbReference>
<dbReference type="EMBL" id="JADKNH010000005">
    <property type="protein sequence ID" value="MBF4693303.1"/>
    <property type="molecule type" value="Genomic_DNA"/>
</dbReference>
<dbReference type="PANTHER" id="PTHR46825">
    <property type="entry name" value="D-ALANYL-D-ALANINE-CARBOXYPEPTIDASE/ENDOPEPTIDASE AMPH"/>
    <property type="match status" value="1"/>
</dbReference>
<feature type="transmembrane region" description="Helical" evidence="1">
    <location>
        <begin position="586"/>
        <end position="606"/>
    </location>
</feature>
<keyword evidence="2" id="KW-0732">Signal</keyword>